<evidence type="ECO:0000313" key="2">
    <source>
        <dbReference type="EMBL" id="SDF45641.1"/>
    </source>
</evidence>
<dbReference type="InterPro" id="IPR009326">
    <property type="entry name" value="DUF984"/>
</dbReference>
<dbReference type="SMART" id="SM01022">
    <property type="entry name" value="ASCH"/>
    <property type="match status" value="1"/>
</dbReference>
<dbReference type="InterPro" id="IPR007374">
    <property type="entry name" value="ASCH_domain"/>
</dbReference>
<feature type="domain" description="ASCH" evidence="1">
    <location>
        <begin position="51"/>
        <end position="175"/>
    </location>
</feature>
<gene>
    <name evidence="2" type="ORF">SAMN04487992_11634</name>
</gene>
<dbReference type="Gene3D" id="3.10.400.10">
    <property type="entry name" value="Sulfate adenylyltransferase"/>
    <property type="match status" value="1"/>
</dbReference>
<dbReference type="AlphaFoldDB" id="A0A1G7L8A8"/>
<sequence>MRLTSIFLFLMLICCKSETKNHQDTKIAVESMWTSFKKAHPEAQEEQPESYFFHDNKEDADRLAKLILDGKKKAGSGLYMWYKEAKAPLPEVGTEIIVTNFEGIPQAIIETTKVDTIPFNKVSSSYAQMDMGTEIDALNKWKKAHWDFFANAMEESGEQPTETMLIVCERFKTIWPEKN</sequence>
<dbReference type="InterPro" id="IPR015947">
    <property type="entry name" value="PUA-like_sf"/>
</dbReference>
<dbReference type="eggNOG" id="COG4405">
    <property type="taxonomic scope" value="Bacteria"/>
</dbReference>
<dbReference type="PANTHER" id="PTHR39203:SF1">
    <property type="entry name" value="CYTOPLASMIC PROTEIN"/>
    <property type="match status" value="1"/>
</dbReference>
<evidence type="ECO:0000313" key="3">
    <source>
        <dbReference type="Proteomes" id="UP000182114"/>
    </source>
</evidence>
<name>A0A1G7L8A8_9FLAO</name>
<evidence type="ECO:0000259" key="1">
    <source>
        <dbReference type="SMART" id="SM01022"/>
    </source>
</evidence>
<accession>A0A1G7L8A8</accession>
<organism evidence="2 3">
    <name type="scientific">Cellulophaga baltica</name>
    <dbReference type="NCBI Taxonomy" id="76594"/>
    <lineage>
        <taxon>Bacteria</taxon>
        <taxon>Pseudomonadati</taxon>
        <taxon>Bacteroidota</taxon>
        <taxon>Flavobacteriia</taxon>
        <taxon>Flavobacteriales</taxon>
        <taxon>Flavobacteriaceae</taxon>
        <taxon>Cellulophaga</taxon>
    </lineage>
</organism>
<reference evidence="3" key="1">
    <citation type="submission" date="2016-10" db="EMBL/GenBank/DDBJ databases">
        <authorList>
            <person name="Varghese N."/>
            <person name="Submissions S."/>
        </authorList>
    </citation>
    <scope>NUCLEOTIDE SEQUENCE [LARGE SCALE GENOMIC DNA]</scope>
    <source>
        <strain evidence="3">DSM 24729</strain>
    </source>
</reference>
<dbReference type="EMBL" id="FNBD01000016">
    <property type="protein sequence ID" value="SDF45641.1"/>
    <property type="molecule type" value="Genomic_DNA"/>
</dbReference>
<protein>
    <submittedName>
        <fullName evidence="2">Uncharacterized protein YhfF</fullName>
    </submittedName>
</protein>
<dbReference type="SUPFAM" id="SSF88697">
    <property type="entry name" value="PUA domain-like"/>
    <property type="match status" value="1"/>
</dbReference>
<proteinExistence type="predicted"/>
<dbReference type="PANTHER" id="PTHR39203">
    <property type="entry name" value="CYTOPLASMIC PROTEIN-RELATED"/>
    <property type="match status" value="1"/>
</dbReference>
<keyword evidence="3" id="KW-1185">Reference proteome</keyword>
<dbReference type="PIRSF" id="PIRSF021320">
    <property type="entry name" value="DUF984"/>
    <property type="match status" value="1"/>
</dbReference>
<dbReference type="Proteomes" id="UP000182114">
    <property type="component" value="Unassembled WGS sequence"/>
</dbReference>
<dbReference type="Pfam" id="PF04266">
    <property type="entry name" value="ASCH"/>
    <property type="match status" value="1"/>
</dbReference>
<dbReference type="CDD" id="cd06553">
    <property type="entry name" value="ASCH_Ef3133_like"/>
    <property type="match status" value="1"/>
</dbReference>